<sequence>MKTLFFTLLLGLVFSTVSSAYNFRTVIIDPGHGGHDKGGQWGRVYEKHLALDTSIRLESHLKKMGYNTVLTRRSDYFVSLPGRMTVANKYKNAIYISIHYNYTWKQQVSGIETFYHTKESYKLAKDVHRGVMSRVKVVDRGVKYARYYVIRHCNLPSVLVEGGFVSNSNERSRMKTAWFRDAIARGIADGVQDFRRGG</sequence>
<keyword evidence="4" id="KW-0732">Signal</keyword>
<gene>
    <name evidence="6" type="ORF">ACFSSA_00655</name>
</gene>
<comment type="caution">
    <text evidence="6">The sequence shown here is derived from an EMBL/GenBank/DDBJ whole genome shotgun (WGS) entry which is preliminary data.</text>
</comment>
<protein>
    <recommendedName>
        <fullName evidence="2">N-acetylmuramoyl-L-alanine amidase</fullName>
        <ecNumber evidence="2">3.5.1.28</ecNumber>
    </recommendedName>
</protein>
<dbReference type="InterPro" id="IPR050695">
    <property type="entry name" value="N-acetylmuramoyl_amidase_3"/>
</dbReference>
<name>A0ABW5D6D6_9BACT</name>
<evidence type="ECO:0000313" key="6">
    <source>
        <dbReference type="EMBL" id="MFD2255171.1"/>
    </source>
</evidence>
<keyword evidence="7" id="KW-1185">Reference proteome</keyword>
<dbReference type="EMBL" id="JBHUIT010000001">
    <property type="protein sequence ID" value="MFD2255171.1"/>
    <property type="molecule type" value="Genomic_DNA"/>
</dbReference>
<comment type="catalytic activity">
    <reaction evidence="1">
        <text>Hydrolyzes the link between N-acetylmuramoyl residues and L-amino acid residues in certain cell-wall glycopeptides.</text>
        <dbReference type="EC" id="3.5.1.28"/>
    </reaction>
</comment>
<dbReference type="Pfam" id="PF01520">
    <property type="entry name" value="Amidase_3"/>
    <property type="match status" value="1"/>
</dbReference>
<dbReference type="EC" id="3.5.1.28" evidence="2"/>
<evidence type="ECO:0000256" key="3">
    <source>
        <dbReference type="ARBA" id="ARBA00022801"/>
    </source>
</evidence>
<feature type="chain" id="PRO_5046754949" description="N-acetylmuramoyl-L-alanine amidase" evidence="4">
    <location>
        <begin position="21"/>
        <end position="198"/>
    </location>
</feature>
<dbReference type="Gene3D" id="3.40.630.40">
    <property type="entry name" value="Zn-dependent exopeptidases"/>
    <property type="match status" value="1"/>
</dbReference>
<dbReference type="Proteomes" id="UP001597375">
    <property type="component" value="Unassembled WGS sequence"/>
</dbReference>
<organism evidence="6 7">
    <name type="scientific">Luteolibacter algae</name>
    <dbReference type="NCBI Taxonomy" id="454151"/>
    <lineage>
        <taxon>Bacteria</taxon>
        <taxon>Pseudomonadati</taxon>
        <taxon>Verrucomicrobiota</taxon>
        <taxon>Verrucomicrobiia</taxon>
        <taxon>Verrucomicrobiales</taxon>
        <taxon>Verrucomicrobiaceae</taxon>
        <taxon>Luteolibacter</taxon>
    </lineage>
</organism>
<reference evidence="7" key="1">
    <citation type="journal article" date="2019" name="Int. J. Syst. Evol. Microbiol.">
        <title>The Global Catalogue of Microorganisms (GCM) 10K type strain sequencing project: providing services to taxonomists for standard genome sequencing and annotation.</title>
        <authorList>
            <consortium name="The Broad Institute Genomics Platform"/>
            <consortium name="The Broad Institute Genome Sequencing Center for Infectious Disease"/>
            <person name="Wu L."/>
            <person name="Ma J."/>
        </authorList>
    </citation>
    <scope>NUCLEOTIDE SEQUENCE [LARGE SCALE GENOMIC DNA]</scope>
    <source>
        <strain evidence="7">CGMCC 4.7106</strain>
    </source>
</reference>
<dbReference type="SUPFAM" id="SSF53187">
    <property type="entry name" value="Zn-dependent exopeptidases"/>
    <property type="match status" value="1"/>
</dbReference>
<feature type="domain" description="MurNAc-LAA" evidence="5">
    <location>
        <begin position="84"/>
        <end position="192"/>
    </location>
</feature>
<dbReference type="SMART" id="SM00646">
    <property type="entry name" value="Ami_3"/>
    <property type="match status" value="1"/>
</dbReference>
<feature type="signal peptide" evidence="4">
    <location>
        <begin position="1"/>
        <end position="20"/>
    </location>
</feature>
<keyword evidence="3 6" id="KW-0378">Hydrolase</keyword>
<evidence type="ECO:0000313" key="7">
    <source>
        <dbReference type="Proteomes" id="UP001597375"/>
    </source>
</evidence>
<dbReference type="RefSeq" id="WP_386817833.1">
    <property type="nucleotide sequence ID" value="NZ_JBHUIT010000001.1"/>
</dbReference>
<evidence type="ECO:0000256" key="2">
    <source>
        <dbReference type="ARBA" id="ARBA00011901"/>
    </source>
</evidence>
<evidence type="ECO:0000256" key="1">
    <source>
        <dbReference type="ARBA" id="ARBA00001561"/>
    </source>
</evidence>
<dbReference type="CDD" id="cd02696">
    <property type="entry name" value="MurNAc-LAA"/>
    <property type="match status" value="1"/>
</dbReference>
<dbReference type="GO" id="GO:0008745">
    <property type="term" value="F:N-acetylmuramoyl-L-alanine amidase activity"/>
    <property type="evidence" value="ECO:0007669"/>
    <property type="project" value="UniProtKB-EC"/>
</dbReference>
<dbReference type="PANTHER" id="PTHR30404">
    <property type="entry name" value="N-ACETYLMURAMOYL-L-ALANINE AMIDASE"/>
    <property type="match status" value="1"/>
</dbReference>
<evidence type="ECO:0000259" key="5">
    <source>
        <dbReference type="SMART" id="SM00646"/>
    </source>
</evidence>
<evidence type="ECO:0000256" key="4">
    <source>
        <dbReference type="SAM" id="SignalP"/>
    </source>
</evidence>
<proteinExistence type="predicted"/>
<accession>A0ABW5D6D6</accession>
<dbReference type="InterPro" id="IPR002508">
    <property type="entry name" value="MurNAc-LAA_cat"/>
</dbReference>
<dbReference type="PANTHER" id="PTHR30404:SF0">
    <property type="entry name" value="N-ACETYLMURAMOYL-L-ALANINE AMIDASE AMIC"/>
    <property type="match status" value="1"/>
</dbReference>